<dbReference type="OrthoDB" id="9808290at2"/>
<feature type="chain" id="PRO_5023002632" evidence="1">
    <location>
        <begin position="22"/>
        <end position="162"/>
    </location>
</feature>
<dbReference type="RefSeq" id="WP_146294399.1">
    <property type="nucleotide sequence ID" value="NZ_CP042326.1"/>
</dbReference>
<protein>
    <submittedName>
        <fullName evidence="2">DUF192 domain-containing protein</fullName>
    </submittedName>
</protein>
<dbReference type="PANTHER" id="PTHR37953">
    <property type="entry name" value="UPF0127 PROTEIN MJ1496"/>
    <property type="match status" value="1"/>
</dbReference>
<evidence type="ECO:0000313" key="3">
    <source>
        <dbReference type="Proteomes" id="UP000318453"/>
    </source>
</evidence>
<dbReference type="AlphaFoldDB" id="A0A5B8NIK4"/>
<dbReference type="Gene3D" id="2.60.120.1140">
    <property type="entry name" value="Protein of unknown function DUF192"/>
    <property type="match status" value="1"/>
</dbReference>
<evidence type="ECO:0000313" key="2">
    <source>
        <dbReference type="EMBL" id="QDZ38788.1"/>
    </source>
</evidence>
<feature type="signal peptide" evidence="1">
    <location>
        <begin position="1"/>
        <end position="21"/>
    </location>
</feature>
<sequence length="162" mass="17986">MLRLSWVALFCCLLLMGCASNEVSVSESEAASSESQGQKLPITAEVEIGGELIKLEVARTPEEQAMGLMYREELAANRGMLFPLEPPRIPRFWMKNVEIPLDMIFISEGEVRAIAQDVPPCRETPCPTYGPDTIIDKVLELRGGRAEELQLEVGDSLSVEYK</sequence>
<evidence type="ECO:0000256" key="1">
    <source>
        <dbReference type="SAM" id="SignalP"/>
    </source>
</evidence>
<dbReference type="PROSITE" id="PS51257">
    <property type="entry name" value="PROKAR_LIPOPROTEIN"/>
    <property type="match status" value="1"/>
</dbReference>
<keyword evidence="3" id="KW-1185">Reference proteome</keyword>
<organism evidence="2 3">
    <name type="scientific">Euhalothece natronophila Z-M001</name>
    <dbReference type="NCBI Taxonomy" id="522448"/>
    <lineage>
        <taxon>Bacteria</taxon>
        <taxon>Bacillati</taxon>
        <taxon>Cyanobacteriota</taxon>
        <taxon>Cyanophyceae</taxon>
        <taxon>Oscillatoriophycideae</taxon>
        <taxon>Chroococcales</taxon>
        <taxon>Halothecacae</taxon>
        <taxon>Halothece cluster</taxon>
        <taxon>Euhalothece</taxon>
    </lineage>
</organism>
<dbReference type="InterPro" id="IPR003795">
    <property type="entry name" value="DUF192"/>
</dbReference>
<keyword evidence="1" id="KW-0732">Signal</keyword>
<reference evidence="2" key="1">
    <citation type="submission" date="2019-08" db="EMBL/GenBank/DDBJ databases">
        <title>Carotenoids and Carotenoid Binding Proteins in the Halophilic Cyanobacterium Euhalothece sp. ZM00.</title>
        <authorList>
            <person name="Cho S.M."/>
            <person name="Song J.Y."/>
            <person name="Park Y.-I."/>
        </authorList>
    </citation>
    <scope>NUCLEOTIDE SEQUENCE [LARGE SCALE GENOMIC DNA]</scope>
    <source>
        <strain evidence="2">Z-M001</strain>
    </source>
</reference>
<dbReference type="KEGG" id="enn:FRE64_01830"/>
<dbReference type="Proteomes" id="UP000318453">
    <property type="component" value="Chromosome"/>
</dbReference>
<proteinExistence type="predicted"/>
<dbReference type="Pfam" id="PF02643">
    <property type="entry name" value="DUF192"/>
    <property type="match status" value="1"/>
</dbReference>
<dbReference type="EMBL" id="CP042326">
    <property type="protein sequence ID" value="QDZ38788.1"/>
    <property type="molecule type" value="Genomic_DNA"/>
</dbReference>
<dbReference type="PANTHER" id="PTHR37953:SF1">
    <property type="entry name" value="UPF0127 PROTEIN MJ1496"/>
    <property type="match status" value="1"/>
</dbReference>
<dbReference type="InterPro" id="IPR038695">
    <property type="entry name" value="Saro_0823-like_sf"/>
</dbReference>
<accession>A0A5B8NIK4</accession>
<name>A0A5B8NIK4_9CHRO</name>
<gene>
    <name evidence="2" type="ORF">FRE64_01830</name>
</gene>